<evidence type="ECO:0000256" key="1">
    <source>
        <dbReference type="SAM" id="MobiDB-lite"/>
    </source>
</evidence>
<reference evidence="2 3" key="1">
    <citation type="submission" date="2011-11" db="EMBL/GenBank/DDBJ databases">
        <title>The Noncontiguous Finished genome of Desulfosporosinus youngiae DSM 17734.</title>
        <authorList>
            <consortium name="US DOE Joint Genome Institute (JGI-PGF)"/>
            <person name="Lucas S."/>
            <person name="Han J."/>
            <person name="Lapidus A."/>
            <person name="Cheng J.-F."/>
            <person name="Goodwin L."/>
            <person name="Pitluck S."/>
            <person name="Peters L."/>
            <person name="Ovchinnikova G."/>
            <person name="Lu M."/>
            <person name="Land M.L."/>
            <person name="Hauser L."/>
            <person name="Pester M."/>
            <person name="Spring S."/>
            <person name="Ollivier B."/>
            <person name="Rattei T."/>
            <person name="Klenk H.-P."/>
            <person name="Wagner M."/>
            <person name="Loy A."/>
            <person name="Woyke T.J."/>
        </authorList>
    </citation>
    <scope>NUCLEOTIDE SEQUENCE [LARGE SCALE GENOMIC DNA]</scope>
    <source>
        <strain evidence="2 3">DSM 17734</strain>
    </source>
</reference>
<organism evidence="2 3">
    <name type="scientific">Desulfosporosinus youngiae DSM 17734</name>
    <dbReference type="NCBI Taxonomy" id="768710"/>
    <lineage>
        <taxon>Bacteria</taxon>
        <taxon>Bacillati</taxon>
        <taxon>Bacillota</taxon>
        <taxon>Clostridia</taxon>
        <taxon>Eubacteriales</taxon>
        <taxon>Desulfitobacteriaceae</taxon>
        <taxon>Desulfosporosinus</taxon>
    </lineage>
</organism>
<dbReference type="AlphaFoldDB" id="H5XYK9"/>
<gene>
    <name evidence="2" type="ORF">DesyoDRAFT_4611</name>
</gene>
<evidence type="ECO:0000313" key="3">
    <source>
        <dbReference type="Proteomes" id="UP000005104"/>
    </source>
</evidence>
<evidence type="ECO:0000313" key="2">
    <source>
        <dbReference type="EMBL" id="EHQ91565.1"/>
    </source>
</evidence>
<dbReference type="STRING" id="768710.DesyoDRAFT_4611"/>
<feature type="compositionally biased region" description="Basic and acidic residues" evidence="1">
    <location>
        <begin position="19"/>
        <end position="28"/>
    </location>
</feature>
<dbReference type="Proteomes" id="UP000005104">
    <property type="component" value="Chromosome"/>
</dbReference>
<protein>
    <submittedName>
        <fullName evidence="2">Uncharacterized protein</fullName>
    </submittedName>
</protein>
<keyword evidence="3" id="KW-1185">Reference proteome</keyword>
<proteinExistence type="predicted"/>
<dbReference type="EMBL" id="CM001441">
    <property type="protein sequence ID" value="EHQ91565.1"/>
    <property type="molecule type" value="Genomic_DNA"/>
</dbReference>
<feature type="region of interest" description="Disordered" evidence="1">
    <location>
        <begin position="1"/>
        <end position="85"/>
    </location>
</feature>
<sequence>MESFSSSDGAATAAWQATLKKDPKDLHKNLQTRKRGSFVHRSEPIAWRGGKSPQDGAGKRSHRFTSGTTLRFGGVPHRRVGQPRSAAVSGCGRSCPTRTQLFFTLYWHRGSGMNGCPPIRCTLSHTQTMLFITLIFQNLWYN</sequence>
<accession>H5XYK9</accession>
<name>H5XYK9_9FIRM</name>
<dbReference type="HOGENOM" id="CLU_1812720_0_0_9"/>